<dbReference type="OrthoDB" id="9986677at2759"/>
<keyword evidence="7 10" id="KW-1133">Transmembrane helix</keyword>
<dbReference type="Pfam" id="PF03169">
    <property type="entry name" value="OPT"/>
    <property type="match status" value="1"/>
</dbReference>
<dbReference type="AlphaFoldDB" id="A0A180GB19"/>
<accession>A0A180GB19</accession>
<reference evidence="12" key="4">
    <citation type="submission" date="2025-05" db="UniProtKB">
        <authorList>
            <consortium name="EnsemblFungi"/>
        </authorList>
    </citation>
    <scope>IDENTIFICATION</scope>
    <source>
        <strain evidence="12">isolate 1-1 / race 1 (BBBD)</strain>
    </source>
</reference>
<name>A0A180GB19_PUCT1</name>
<feature type="transmembrane region" description="Helical" evidence="10">
    <location>
        <begin position="213"/>
        <end position="240"/>
    </location>
</feature>
<evidence type="ECO:0000313" key="13">
    <source>
        <dbReference type="Proteomes" id="UP000005240"/>
    </source>
</evidence>
<feature type="transmembrane region" description="Helical" evidence="10">
    <location>
        <begin position="119"/>
        <end position="138"/>
    </location>
</feature>
<keyword evidence="4 10" id="KW-0812">Transmembrane</keyword>
<evidence type="ECO:0000256" key="5">
    <source>
        <dbReference type="ARBA" id="ARBA00022856"/>
    </source>
</evidence>
<dbReference type="PANTHER" id="PTHR22601">
    <property type="entry name" value="ISP4 LIKE PROTEIN"/>
    <property type="match status" value="1"/>
</dbReference>
<feature type="transmembrane region" description="Helical" evidence="10">
    <location>
        <begin position="184"/>
        <end position="206"/>
    </location>
</feature>
<evidence type="ECO:0000256" key="3">
    <source>
        <dbReference type="ARBA" id="ARBA00022448"/>
    </source>
</evidence>
<keyword evidence="13" id="KW-1185">Reference proteome</keyword>
<feature type="transmembrane region" description="Helical" evidence="10">
    <location>
        <begin position="402"/>
        <end position="422"/>
    </location>
</feature>
<evidence type="ECO:0000313" key="11">
    <source>
        <dbReference type="EMBL" id="OAV89875.1"/>
    </source>
</evidence>
<evidence type="ECO:0008006" key="14">
    <source>
        <dbReference type="Google" id="ProtNLM"/>
    </source>
</evidence>
<feature type="transmembrane region" description="Helical" evidence="10">
    <location>
        <begin position="276"/>
        <end position="295"/>
    </location>
</feature>
<dbReference type="InterPro" id="IPR004813">
    <property type="entry name" value="OPT"/>
</dbReference>
<proteinExistence type="inferred from homology"/>
<evidence type="ECO:0000256" key="10">
    <source>
        <dbReference type="SAM" id="Phobius"/>
    </source>
</evidence>
<gene>
    <name evidence="11" type="ORF">PTTG_06169</name>
</gene>
<evidence type="ECO:0000313" key="12">
    <source>
        <dbReference type="EnsemblFungi" id="PTTG_06169-t43_1-p1"/>
    </source>
</evidence>
<feature type="transmembrane region" description="Helical" evidence="10">
    <location>
        <begin position="145"/>
        <end position="164"/>
    </location>
</feature>
<reference evidence="11" key="2">
    <citation type="submission" date="2016-05" db="EMBL/GenBank/DDBJ databases">
        <title>Comparative analysis highlights variable genome content of wheat rusts and divergence of the mating loci.</title>
        <authorList>
            <person name="Cuomo C.A."/>
            <person name="Bakkeren G."/>
            <person name="Szabo L."/>
            <person name="Khalil H."/>
            <person name="Joly D."/>
            <person name="Goldberg J."/>
            <person name="Young S."/>
            <person name="Zeng Q."/>
            <person name="Fellers J."/>
        </authorList>
    </citation>
    <scope>NUCLEOTIDE SEQUENCE [LARGE SCALE GENOMIC DNA]</scope>
    <source>
        <strain evidence="11">1-1 BBBD Race 1</strain>
    </source>
</reference>
<evidence type="ECO:0000256" key="1">
    <source>
        <dbReference type="ARBA" id="ARBA00004141"/>
    </source>
</evidence>
<evidence type="ECO:0000256" key="2">
    <source>
        <dbReference type="ARBA" id="ARBA00008807"/>
    </source>
</evidence>
<feature type="transmembrane region" description="Helical" evidence="10">
    <location>
        <begin position="526"/>
        <end position="550"/>
    </location>
</feature>
<reference evidence="12 13" key="3">
    <citation type="journal article" date="2017" name="G3 (Bethesda)">
        <title>Comparative analysis highlights variable genome content of wheat rusts and divergence of the mating loci.</title>
        <authorList>
            <person name="Cuomo C.A."/>
            <person name="Bakkeren G."/>
            <person name="Khalil H.B."/>
            <person name="Panwar V."/>
            <person name="Joly D."/>
            <person name="Linning R."/>
            <person name="Sakthikumar S."/>
            <person name="Song X."/>
            <person name="Adiconis X."/>
            <person name="Fan L."/>
            <person name="Goldberg J.M."/>
            <person name="Levin J.Z."/>
            <person name="Young S."/>
            <person name="Zeng Q."/>
            <person name="Anikster Y."/>
            <person name="Bruce M."/>
            <person name="Wang M."/>
            <person name="Yin C."/>
            <person name="McCallum B."/>
            <person name="Szabo L.J."/>
            <person name="Hulbert S."/>
            <person name="Chen X."/>
            <person name="Fellers J.P."/>
        </authorList>
    </citation>
    <scope>NUCLEOTIDE SEQUENCE</scope>
    <source>
        <strain evidence="13">Isolate 1-1 / race 1 (BBBD)</strain>
        <strain evidence="12">isolate 1-1 / race 1 (BBBD)</strain>
    </source>
</reference>
<evidence type="ECO:0000256" key="4">
    <source>
        <dbReference type="ARBA" id="ARBA00022692"/>
    </source>
</evidence>
<feature type="transmembrane region" description="Helical" evidence="10">
    <location>
        <begin position="690"/>
        <end position="712"/>
    </location>
</feature>
<reference evidence="11" key="1">
    <citation type="submission" date="2009-11" db="EMBL/GenBank/DDBJ databases">
        <authorList>
            <consortium name="The Broad Institute Genome Sequencing Platform"/>
            <person name="Ward D."/>
            <person name="Feldgarden M."/>
            <person name="Earl A."/>
            <person name="Young S.K."/>
            <person name="Zeng Q."/>
            <person name="Koehrsen M."/>
            <person name="Alvarado L."/>
            <person name="Berlin A."/>
            <person name="Bochicchio J."/>
            <person name="Borenstein D."/>
            <person name="Chapman S.B."/>
            <person name="Chen Z."/>
            <person name="Engels R."/>
            <person name="Freedman E."/>
            <person name="Gellesch M."/>
            <person name="Goldberg J."/>
            <person name="Griggs A."/>
            <person name="Gujja S."/>
            <person name="Heilman E."/>
            <person name="Heiman D."/>
            <person name="Hepburn T."/>
            <person name="Howarth C."/>
            <person name="Jen D."/>
            <person name="Larson L."/>
            <person name="Lewis B."/>
            <person name="Mehta T."/>
            <person name="Park D."/>
            <person name="Pearson M."/>
            <person name="Roberts A."/>
            <person name="Saif S."/>
            <person name="Shea T."/>
            <person name="Shenoy N."/>
            <person name="Sisk P."/>
            <person name="Stolte C."/>
            <person name="Sykes S."/>
            <person name="Thomson T."/>
            <person name="Walk T."/>
            <person name="White J."/>
            <person name="Yandava C."/>
            <person name="Izard J."/>
            <person name="Baranova O.V."/>
            <person name="Blanton J.M."/>
            <person name="Tanner A.C."/>
            <person name="Dewhirst F.E."/>
            <person name="Haas B."/>
            <person name="Nusbaum C."/>
            <person name="Birren B."/>
        </authorList>
    </citation>
    <scope>NUCLEOTIDE SEQUENCE [LARGE SCALE GENOMIC DNA]</scope>
    <source>
        <strain evidence="11">1-1 BBBD Race 1</strain>
    </source>
</reference>
<dbReference type="GO" id="GO:0016020">
    <property type="term" value="C:membrane"/>
    <property type="evidence" value="ECO:0007669"/>
    <property type="project" value="UniProtKB-SubCell"/>
</dbReference>
<dbReference type="EMBL" id="ADAS02000116">
    <property type="protein sequence ID" value="OAV89875.1"/>
    <property type="molecule type" value="Genomic_DNA"/>
</dbReference>
<dbReference type="VEuPathDB" id="FungiDB:PTTG_06169"/>
<keyword evidence="5" id="KW-0571">Peptide transport</keyword>
<feature type="transmembrane region" description="Helical" evidence="10">
    <location>
        <begin position="457"/>
        <end position="480"/>
    </location>
</feature>
<evidence type="ECO:0000256" key="9">
    <source>
        <dbReference type="SAM" id="MobiDB-lite"/>
    </source>
</evidence>
<dbReference type="EnsemblFungi" id="PTTG_06169-t43_1">
    <property type="protein sequence ID" value="PTTG_06169-t43_1-p1"/>
    <property type="gene ID" value="PTTG_06169"/>
</dbReference>
<feature type="transmembrane region" description="Helical" evidence="10">
    <location>
        <begin position="570"/>
        <end position="592"/>
    </location>
</feature>
<keyword evidence="3" id="KW-0813">Transport</keyword>
<feature type="region of interest" description="Disordered" evidence="9">
    <location>
        <begin position="1"/>
        <end position="31"/>
    </location>
</feature>
<dbReference type="GO" id="GO:0035673">
    <property type="term" value="F:oligopeptide transmembrane transporter activity"/>
    <property type="evidence" value="ECO:0007669"/>
    <property type="project" value="InterPro"/>
</dbReference>
<feature type="transmembrane region" description="Helical" evidence="10">
    <location>
        <begin position="486"/>
        <end position="514"/>
    </location>
</feature>
<keyword evidence="6" id="KW-0653">Protein transport</keyword>
<sequence>MDPLINASRPQKTIADPAENDYARSSPPSSSIQNTFPLLPDSIISTTAAADIFEENAFSSPKIETLSLSDRGIDLPSTSPVTSVEANQKARNSILEDKIGTLPLQDDVPEGPTMTVRSVVSGVILAAFAVSVTQLFMFKPVHMTIKMMFLQIASVILGRGFALIPGPEWWNPGPYTLKETAFSALIGNTAGIGALAAEMIVVYDLYFDQEMNFGVAFGILISSQLIGFGWAGLLMPILVYPKRTVFPDTLPSVSLLNSLFSVGDRSDDQVKFFKKAFLAVGIYWTMIGGLGPLYMPLNTQVGVKILNSLELGYGGPNQVNEHPSSFQIHQLFAWVISTLAFFLVYSKSWFGGGFNQKFPFLSASLFTADGKPYPYRHAVNPDGTANVEFIEKTGLPFFTGTYYLVQVLLSLALTSSVSHAVLQNYRLIGSLFKKSKSSEEIDLIDPHRIACLKYKDFPLWGFAVISIVAVGLAFGMSAVGNSGISIPALIIALISSFLLTLGTGFIFAITGFLVRLSTGVQTLGGLLFPGNAFGSMWFTIYGATSALQGLNMLRNMKYGQYVQLPQKLVVYSQLIGCTVGSLFTLVVMKAILKNQREVLLSPHGNGVFSGAEIAAFHARAVSWGMLIGFFLPIPFFVAHKFWPRFKFNLSVDVMHLVQVAYAGEPVRIAIGLASQLWARRYRAQWFNKYNYILSAALDGGTELVVFILAMAFQGGGGPPVKFPTYFLNPPMSIPRDYCYVESVDAHGSG</sequence>
<organism evidence="11">
    <name type="scientific">Puccinia triticina (isolate 1-1 / race 1 (BBBD))</name>
    <name type="common">Brown leaf rust fungus</name>
    <dbReference type="NCBI Taxonomy" id="630390"/>
    <lineage>
        <taxon>Eukaryota</taxon>
        <taxon>Fungi</taxon>
        <taxon>Dikarya</taxon>
        <taxon>Basidiomycota</taxon>
        <taxon>Pucciniomycotina</taxon>
        <taxon>Pucciniomycetes</taxon>
        <taxon>Pucciniales</taxon>
        <taxon>Pucciniaceae</taxon>
        <taxon>Puccinia</taxon>
    </lineage>
</organism>
<comment type="similarity">
    <text evidence="2">Belongs to the oligopeptide OPT transporter family.</text>
</comment>
<protein>
    <recommendedName>
        <fullName evidence="14">OPT family small oligopeptide transporter</fullName>
    </recommendedName>
</protein>
<dbReference type="NCBIfam" id="TIGR00728">
    <property type="entry name" value="OPT_sfam"/>
    <property type="match status" value="1"/>
</dbReference>
<evidence type="ECO:0000256" key="6">
    <source>
        <dbReference type="ARBA" id="ARBA00022927"/>
    </source>
</evidence>
<evidence type="ECO:0000256" key="8">
    <source>
        <dbReference type="ARBA" id="ARBA00023136"/>
    </source>
</evidence>
<dbReference type="GO" id="GO:0015031">
    <property type="term" value="P:protein transport"/>
    <property type="evidence" value="ECO:0007669"/>
    <property type="project" value="UniProtKB-KW"/>
</dbReference>
<comment type="subcellular location">
    <subcellularLocation>
        <location evidence="1">Membrane</location>
        <topology evidence="1">Multi-pass membrane protein</topology>
    </subcellularLocation>
</comment>
<evidence type="ECO:0000256" key="7">
    <source>
        <dbReference type="ARBA" id="ARBA00022989"/>
    </source>
</evidence>
<keyword evidence="8 10" id="KW-0472">Membrane</keyword>
<feature type="transmembrane region" description="Helical" evidence="10">
    <location>
        <begin position="620"/>
        <end position="639"/>
    </location>
</feature>
<feature type="transmembrane region" description="Helical" evidence="10">
    <location>
        <begin position="331"/>
        <end position="350"/>
    </location>
</feature>
<dbReference type="Proteomes" id="UP000005240">
    <property type="component" value="Unassembled WGS sequence"/>
</dbReference>
<dbReference type="InterPro" id="IPR004648">
    <property type="entry name" value="Oligpept_transpt"/>
</dbReference>